<keyword evidence="4" id="KW-1185">Reference proteome</keyword>
<dbReference type="GO" id="GO:0035243">
    <property type="term" value="F:protein-arginine omega-N symmetric methyltransferase activity"/>
    <property type="evidence" value="ECO:0007669"/>
    <property type="project" value="TreeGrafter"/>
</dbReference>
<name>A0A840VC25_9BACT</name>
<organism evidence="3 4">
    <name type="scientific">Haloferula luteola</name>
    <dbReference type="NCBI Taxonomy" id="595692"/>
    <lineage>
        <taxon>Bacteria</taxon>
        <taxon>Pseudomonadati</taxon>
        <taxon>Verrucomicrobiota</taxon>
        <taxon>Verrucomicrobiia</taxon>
        <taxon>Verrucomicrobiales</taxon>
        <taxon>Verrucomicrobiaceae</taxon>
        <taxon>Haloferula</taxon>
    </lineage>
</organism>
<keyword evidence="1 3" id="KW-0489">Methyltransferase</keyword>
<evidence type="ECO:0000313" key="3">
    <source>
        <dbReference type="EMBL" id="MBB5352218.1"/>
    </source>
</evidence>
<comment type="caution">
    <text evidence="3">The sequence shown here is derived from an EMBL/GenBank/DDBJ whole genome shotgun (WGS) entry which is preliminary data.</text>
</comment>
<reference evidence="3 4" key="1">
    <citation type="submission" date="2020-08" db="EMBL/GenBank/DDBJ databases">
        <title>Genomic Encyclopedia of Type Strains, Phase IV (KMG-IV): sequencing the most valuable type-strain genomes for metagenomic binning, comparative biology and taxonomic classification.</title>
        <authorList>
            <person name="Goeker M."/>
        </authorList>
    </citation>
    <scope>NUCLEOTIDE SEQUENCE [LARGE SCALE GENOMIC DNA]</scope>
    <source>
        <strain evidence="3 4">YC6886</strain>
    </source>
</reference>
<dbReference type="AlphaFoldDB" id="A0A840VC25"/>
<keyword evidence="2 3" id="KW-0808">Transferase</keyword>
<sequence length="320" mass="35893">MPTPFPWQSSEAPLRFDAFMQAALHDPERGYYGRHIRTVGNRGDFATSASLSDLLGRSIAAWARHALCETRCRDLIEVGPGHGRLAQSVLASFPRFRRPRLHLVESSSPLREQQQTLLGKSVRWHSSLTDAIDACHGRACIYSNELVDAFPVRRFRKESEGWSEHYVLPEDSLWKPVSSLPDSSIFSIPHPSGQVVEVHQSYHLWLPHQLENWQAGRMLTIDYGAQAGDLYRRQPGGSLRAYFHHQCFTGPEALIRPGHQDLTADVNFTDLIQLAGNGFRSLQTQAEFLRPWADATSTDSFLIDTHGAGAAFLVLETQPA</sequence>
<dbReference type="InterPro" id="IPR029063">
    <property type="entry name" value="SAM-dependent_MTases_sf"/>
</dbReference>
<dbReference type="InterPro" id="IPR003788">
    <property type="entry name" value="NDUFAF7"/>
</dbReference>
<evidence type="ECO:0000313" key="4">
    <source>
        <dbReference type="Proteomes" id="UP000557717"/>
    </source>
</evidence>
<dbReference type="PANTHER" id="PTHR12049:SF7">
    <property type="entry name" value="PROTEIN ARGININE METHYLTRANSFERASE NDUFAF7, MITOCHONDRIAL"/>
    <property type="match status" value="1"/>
</dbReference>
<dbReference type="EMBL" id="JACHFD010000011">
    <property type="protein sequence ID" value="MBB5352218.1"/>
    <property type="molecule type" value="Genomic_DNA"/>
</dbReference>
<protein>
    <submittedName>
        <fullName evidence="3">SAM-dependent MidA family methyltransferase</fullName>
    </submittedName>
</protein>
<dbReference type="SUPFAM" id="SSF53335">
    <property type="entry name" value="S-adenosyl-L-methionine-dependent methyltransferases"/>
    <property type="match status" value="1"/>
</dbReference>
<dbReference type="Gene3D" id="3.40.50.12710">
    <property type="match status" value="1"/>
</dbReference>
<dbReference type="GO" id="GO:0032259">
    <property type="term" value="P:methylation"/>
    <property type="evidence" value="ECO:0007669"/>
    <property type="project" value="UniProtKB-KW"/>
</dbReference>
<accession>A0A840VC25</accession>
<evidence type="ECO:0000256" key="1">
    <source>
        <dbReference type="ARBA" id="ARBA00022603"/>
    </source>
</evidence>
<gene>
    <name evidence="3" type="ORF">HNR46_002461</name>
</gene>
<dbReference type="InterPro" id="IPR038375">
    <property type="entry name" value="NDUFAF7_sf"/>
</dbReference>
<dbReference type="Pfam" id="PF02636">
    <property type="entry name" value="Methyltransf_28"/>
    <property type="match status" value="1"/>
</dbReference>
<evidence type="ECO:0000256" key="2">
    <source>
        <dbReference type="ARBA" id="ARBA00022679"/>
    </source>
</evidence>
<proteinExistence type="predicted"/>
<dbReference type="RefSeq" id="WP_184019066.1">
    <property type="nucleotide sequence ID" value="NZ_JACHFD010000011.1"/>
</dbReference>
<dbReference type="Proteomes" id="UP000557717">
    <property type="component" value="Unassembled WGS sequence"/>
</dbReference>
<dbReference type="PANTHER" id="PTHR12049">
    <property type="entry name" value="PROTEIN ARGININE METHYLTRANSFERASE NDUFAF7, MITOCHONDRIAL"/>
    <property type="match status" value="1"/>
</dbReference>